<dbReference type="Pfam" id="PF22936">
    <property type="entry name" value="Pol_BBD"/>
    <property type="match status" value="1"/>
</dbReference>
<gene>
    <name evidence="6" type="ORF">Tci_049536</name>
</gene>
<feature type="region of interest" description="Disordered" evidence="4">
    <location>
        <begin position="1728"/>
        <end position="1761"/>
    </location>
</feature>
<dbReference type="GO" id="GO:0046872">
    <property type="term" value="F:metal ion binding"/>
    <property type="evidence" value="ECO:0007669"/>
    <property type="project" value="UniProtKB-KW"/>
</dbReference>
<evidence type="ECO:0000256" key="1">
    <source>
        <dbReference type="ARBA" id="ARBA00022670"/>
    </source>
</evidence>
<dbReference type="InterPro" id="IPR054722">
    <property type="entry name" value="PolX-like_BBD"/>
</dbReference>
<protein>
    <submittedName>
        <fullName evidence="6">Copia protein</fullName>
    </submittedName>
</protein>
<dbReference type="InterPro" id="IPR012337">
    <property type="entry name" value="RNaseH-like_sf"/>
</dbReference>
<dbReference type="EMBL" id="BKCJ010007498">
    <property type="protein sequence ID" value="GEU77558.1"/>
    <property type="molecule type" value="Genomic_DNA"/>
</dbReference>
<dbReference type="GO" id="GO:0006508">
    <property type="term" value="P:proteolysis"/>
    <property type="evidence" value="ECO:0007669"/>
    <property type="project" value="UniProtKB-KW"/>
</dbReference>
<feature type="region of interest" description="Disordered" evidence="4">
    <location>
        <begin position="1790"/>
        <end position="1810"/>
    </location>
</feature>
<sequence>MDTPIRTRHKSKEVEEQSFIATIYQKTYPALLQFCLFSCSLSQVEPKKVSDALQDPSWVEAIQEELCNAPLRKEDVISPRLDFIRPFGCPVTILNTLDPLGKFDGTQDNVDARKEVSDQYYIVLPLWSSISSTYKSSYDKAEDDKPEDDTSSKIVVEPVNKEDQAYKNKLDKLMCQVKKASDVADSLSKEFEQGCVDQRGAAKAGGTNSFNTVSNPINAASTLGIFCVGGPSSPHPDAFILDDKLLHVDQDDSKIPDLEDTDELRSTSIFTSAYDDDLDTFTSPVQSVGTKADFNNMESFTVVSLIPTHRVHIDHPKDQILGDPQSAIQQGEWQRKVLEIEAIRIFLSFASFMGFIVYQMDVKSAFLYDTIKEEVYVSQPPGFIDPQFRIKVYKVEKAIYDLHQAPRTDKDDIMLVKVYVDDIKFGSIKKSLCDECKAMMHKIFQISSMGNLTFFLGLQVKQIEEGIFISQDKYIAEILKKFGFSSVKTASTPIETQKPLVKDEEAADMDCKKQTIVATSTTKAEYVAAANCYGQVLWIQNHMLDYRFNFMNTKIYIDNNEANAEFHQIVDFLTSSFIHHALTIHATVDGKTVVIIESSVRRDLLFIDNNRITCLTNVQIFKNLPLMREKVQVMVLGAKKPWEVKAISSLQKRVTKLEQRQSLRILGCHPFRAGTSRRHGLDKGSGEKRGGIAETISTARPNISAARPEVSTAKPKTPPITTTLFDDEDVTITDTLLKTKSQKAKEKGVTFKDVDDSARPIRSITTLQPLPTINPKDKGSKEDEKRVRSRKKRETGLSSKHKSPKKQKVNDQEPVDSDKELKKWLKVVPDDNKAINYKTLDIKSPIIDCQSQVLGTMEIGDVRIYKLTRLDGSYRHFSTFSNMLEVLDRQDVLDLHKIVMKSKDDQIWKNQQDWKLLSWKQYQTCGVHTLIPDDSLVSSNMFAEKRYPLTKEILEKMLSWILEAETKMILNGDSPTPTKIIDGVVQVISPTTAEQRLAKKNEFKARGTLLMALLDKHHLKFNIHKDAKSLMETIENRLQFLLFQMLILLVNVIYSFFTSQSNTPQIENEDLKQIDADYFEEIDLKWQMAMLTMRSRRFLQKTGRNLGENGTTAIGFDMSKVECYNYHRRGYFPRDYRSSRDTRNKDTPRRNFSVEADEEPTNYALMAYASSSSSSSSRSKNEVALCAKSCSKTYATLQSHYDKLTVDFRKSQIDVLLYKTGLESVEASQVFNRQVFDCDELNKFESDDSVPTILVYDSETITNVVNVESSSHKPMPLRASIKIVEHPKQAENLRTDNQKSRDCDYYEKQMVQKPIWNNAIRVNHHKSARMSHSHSNRNVVPIVVLTRLGLVSLNTARPVSTVVRHTTMKRSQRPVTHVVHKAHSPIRRPINHRPVTKTSNFDQKVTTIQGNPQQSLKDKGVIDSGCSRHMIGNISYLSDFEEFNEGYVAFGVNPNGGKISGNGKIKTCKLDFDDVYFVKELKFNILSVLQICDKKNNVLFTDTECVVLSFDFKLPDENHVLLRILRENNMYKFCGMKGIKREFSVARTPQQIGVAERKTRTLTEAARTILADSLLPIPFWVEAVNTACYVQNRVLVTKPHKKTHYELLLGRTPNIGFMRPFECPVAILNTLDPPGKFDGKADEGFLVGYSINSKAFRVFNSRTKIVQEKIHINFLQNQPNVAGSRPKWMFDIDTLTQSMNCQPIVAGNQPNYNTDPQNTDNAAAFDAKENEHEVHVSLSGSDKPKKHDDKSKRANKGKSHVDLSTRVRDLRYEFKEFLVNSTNRVNDVSAPIPVARPNPTNNTNNFNTASPSNTAVSLHFRIVEKSSFIEPSNYPDDPYMPALEDIVYSDDEEDVGAEAGLSNLETNISIDPIPTTRVHKDHHVTQIIGDLTSAPQTRSMARMVKKQGGLHQINDEDFHTFEDPNYPDKVYKVVKALYGLHQAPRAWYETLSNYLLENGFQRGKNDQTLFIKNHKDVKSASTPIKIEKPLLKDPDCENVDVHIYRASLDRKSTTGGYQFLGCRLISWQCKKQTVVATSSTKAEYVAAASCCAQVLWIQNQLLDYGPEKTVFGKDKSNLLMVGNSKNCMKEGGHNKDVIRQDLRLDDADGMECLLNEEIFAELARMGYEKPPLKLTFHKAFFLAQWKFLIHTLVQCVNAKRTAWNELSCLMASAVICFATVMINNQVDDLSSHTTKYTSHTLTQKVFSNRRRIVKGFLGVETPLFATILVQPQSPVAEEEDEVQTCVTLSQKVAHLEQEKIAQALKIFKLKKRVKKLEKTRRSKFSGLKRLRKVGAELQGRKDDDNSAAKEVNAVEPTVFDDEEVRPIFEWEYNKVQTLFKPKKDEEPTKKRVAKETLLRKSFKKLKYLKSQEIHSEGSRSYWKIIRVGGITQAYQSFEDMLKDFDREDLDVLWRLVMEKFSSAVPILDKEKALWVELKRLFKPDPDDVI</sequence>
<evidence type="ECO:0000256" key="2">
    <source>
        <dbReference type="ARBA" id="ARBA00022723"/>
    </source>
</evidence>
<dbReference type="InterPro" id="IPR057670">
    <property type="entry name" value="SH3_retrovirus"/>
</dbReference>
<feature type="compositionally biased region" description="Low complexity" evidence="4">
    <location>
        <begin position="1797"/>
        <end position="1810"/>
    </location>
</feature>
<proteinExistence type="predicted"/>
<dbReference type="PROSITE" id="PS50994">
    <property type="entry name" value="INTEGRASE"/>
    <property type="match status" value="1"/>
</dbReference>
<comment type="caution">
    <text evidence="6">The sequence shown here is derived from an EMBL/GenBank/DDBJ whole genome shotgun (WGS) entry which is preliminary data.</text>
</comment>
<feature type="domain" description="Integrase catalytic" evidence="5">
    <location>
        <begin position="1516"/>
        <end position="1612"/>
    </location>
</feature>
<feature type="compositionally biased region" description="Basic and acidic residues" evidence="4">
    <location>
        <begin position="1742"/>
        <end position="1752"/>
    </location>
</feature>
<dbReference type="PANTHER" id="PTHR42648:SF32">
    <property type="entry name" value="RIBONUCLEASE H-LIKE DOMAIN, GAG-PRE-INTEGRASE DOMAIN PROTEIN-RELATED"/>
    <property type="match status" value="1"/>
</dbReference>
<feature type="region of interest" description="Disordered" evidence="4">
    <location>
        <begin position="760"/>
        <end position="817"/>
    </location>
</feature>
<evidence type="ECO:0000256" key="4">
    <source>
        <dbReference type="SAM" id="MobiDB-lite"/>
    </source>
</evidence>
<dbReference type="GO" id="GO:0008233">
    <property type="term" value="F:peptidase activity"/>
    <property type="evidence" value="ECO:0007669"/>
    <property type="project" value="UniProtKB-KW"/>
</dbReference>
<accession>A0A6L2MU82</accession>
<feature type="compositionally biased region" description="Basic residues" evidence="4">
    <location>
        <begin position="787"/>
        <end position="807"/>
    </location>
</feature>
<feature type="compositionally biased region" description="Basic and acidic residues" evidence="4">
    <location>
        <begin position="808"/>
        <end position="817"/>
    </location>
</feature>
<feature type="region of interest" description="Disordered" evidence="4">
    <location>
        <begin position="1137"/>
        <end position="1156"/>
    </location>
</feature>
<dbReference type="PANTHER" id="PTHR42648">
    <property type="entry name" value="TRANSPOSASE, PUTATIVE-RELATED"/>
    <property type="match status" value="1"/>
</dbReference>
<evidence type="ECO:0000259" key="5">
    <source>
        <dbReference type="PROSITE" id="PS50994"/>
    </source>
</evidence>
<dbReference type="SUPFAM" id="SSF53098">
    <property type="entry name" value="Ribonuclease H-like"/>
    <property type="match status" value="1"/>
</dbReference>
<feature type="compositionally biased region" description="Basic and acidic residues" evidence="4">
    <location>
        <begin position="1137"/>
        <end position="1149"/>
    </location>
</feature>
<dbReference type="GO" id="GO:0015074">
    <property type="term" value="P:DNA integration"/>
    <property type="evidence" value="ECO:0007669"/>
    <property type="project" value="InterPro"/>
</dbReference>
<dbReference type="InterPro" id="IPR001584">
    <property type="entry name" value="Integrase_cat-core"/>
</dbReference>
<dbReference type="CDD" id="cd09272">
    <property type="entry name" value="RNase_HI_RT_Ty1"/>
    <property type="match status" value="1"/>
</dbReference>
<dbReference type="InterPro" id="IPR036397">
    <property type="entry name" value="RNaseH_sf"/>
</dbReference>
<organism evidence="6">
    <name type="scientific">Tanacetum cinerariifolium</name>
    <name type="common">Dalmatian daisy</name>
    <name type="synonym">Chrysanthemum cinerariifolium</name>
    <dbReference type="NCBI Taxonomy" id="118510"/>
    <lineage>
        <taxon>Eukaryota</taxon>
        <taxon>Viridiplantae</taxon>
        <taxon>Streptophyta</taxon>
        <taxon>Embryophyta</taxon>
        <taxon>Tracheophyta</taxon>
        <taxon>Spermatophyta</taxon>
        <taxon>Magnoliopsida</taxon>
        <taxon>eudicotyledons</taxon>
        <taxon>Gunneridae</taxon>
        <taxon>Pentapetalae</taxon>
        <taxon>asterids</taxon>
        <taxon>campanulids</taxon>
        <taxon>Asterales</taxon>
        <taxon>Asteraceae</taxon>
        <taxon>Asteroideae</taxon>
        <taxon>Anthemideae</taxon>
        <taxon>Anthemidinae</taxon>
        <taxon>Tanacetum</taxon>
    </lineage>
</organism>
<keyword evidence="1" id="KW-0645">Protease</keyword>
<evidence type="ECO:0000313" key="6">
    <source>
        <dbReference type="EMBL" id="GEU77558.1"/>
    </source>
</evidence>
<name>A0A6L2MU82_TANCI</name>
<dbReference type="Pfam" id="PF25597">
    <property type="entry name" value="SH3_retrovirus"/>
    <property type="match status" value="1"/>
</dbReference>
<keyword evidence="2" id="KW-0479">Metal-binding</keyword>
<dbReference type="InterPro" id="IPR039537">
    <property type="entry name" value="Retrotran_Ty1/copia-like"/>
</dbReference>
<dbReference type="GO" id="GO:0003676">
    <property type="term" value="F:nucleic acid binding"/>
    <property type="evidence" value="ECO:0007669"/>
    <property type="project" value="InterPro"/>
</dbReference>
<feature type="compositionally biased region" description="Basic and acidic residues" evidence="4">
    <location>
        <begin position="775"/>
        <end position="786"/>
    </location>
</feature>
<keyword evidence="3" id="KW-0378">Hydrolase</keyword>
<evidence type="ECO:0000256" key="3">
    <source>
        <dbReference type="ARBA" id="ARBA00022801"/>
    </source>
</evidence>
<dbReference type="Pfam" id="PF07727">
    <property type="entry name" value="RVT_2"/>
    <property type="match status" value="3"/>
</dbReference>
<dbReference type="InterPro" id="IPR013103">
    <property type="entry name" value="RVT_2"/>
</dbReference>
<reference evidence="6" key="1">
    <citation type="journal article" date="2019" name="Sci. Rep.">
        <title>Draft genome of Tanacetum cinerariifolium, the natural source of mosquito coil.</title>
        <authorList>
            <person name="Yamashiro T."/>
            <person name="Shiraishi A."/>
            <person name="Satake H."/>
            <person name="Nakayama K."/>
        </authorList>
    </citation>
    <scope>NUCLEOTIDE SEQUENCE</scope>
</reference>
<dbReference type="Gene3D" id="3.30.420.10">
    <property type="entry name" value="Ribonuclease H-like superfamily/Ribonuclease H"/>
    <property type="match status" value="1"/>
</dbReference>